<dbReference type="InterPro" id="IPR013830">
    <property type="entry name" value="SGNH_hydro"/>
</dbReference>
<dbReference type="AlphaFoldDB" id="A0A242A759"/>
<dbReference type="PANTHER" id="PTHR43695">
    <property type="entry name" value="PUTATIVE (AFU_ORTHOLOGUE AFUA_2G17250)-RELATED"/>
    <property type="match status" value="1"/>
</dbReference>
<evidence type="ECO:0000256" key="1">
    <source>
        <dbReference type="ARBA" id="ARBA00008668"/>
    </source>
</evidence>
<evidence type="ECO:0000259" key="3">
    <source>
        <dbReference type="Pfam" id="PF13472"/>
    </source>
</evidence>
<dbReference type="SUPFAM" id="SSF52266">
    <property type="entry name" value="SGNH hydrolase"/>
    <property type="match status" value="1"/>
</dbReference>
<keyword evidence="5" id="KW-1185">Reference proteome</keyword>
<comment type="caution">
    <text evidence="4">The sequence shown here is derived from an EMBL/GenBank/DDBJ whole genome shotgun (WGS) entry which is preliminary data.</text>
</comment>
<reference evidence="4 5" key="1">
    <citation type="submission" date="2017-05" db="EMBL/GenBank/DDBJ databases">
        <title>The Genome Sequence of Enterococcus sp. 8G7_MSG3316.</title>
        <authorList>
            <consortium name="The Broad Institute Genomics Platform"/>
            <consortium name="The Broad Institute Genomic Center for Infectious Diseases"/>
            <person name="Earl A."/>
            <person name="Manson A."/>
            <person name="Schwartman J."/>
            <person name="Gilmore M."/>
            <person name="Abouelleil A."/>
            <person name="Cao P."/>
            <person name="Chapman S."/>
            <person name="Cusick C."/>
            <person name="Shea T."/>
            <person name="Young S."/>
            <person name="Neafsey D."/>
            <person name="Nusbaum C."/>
            <person name="Birren B."/>
        </authorList>
    </citation>
    <scope>NUCLEOTIDE SEQUENCE [LARGE SCALE GENOMIC DNA]</scope>
    <source>
        <strain evidence="4 5">8G7_MSG3316</strain>
    </source>
</reference>
<dbReference type="InterPro" id="IPR037459">
    <property type="entry name" value="RhgT-like"/>
</dbReference>
<protein>
    <recommendedName>
        <fullName evidence="3">SGNH hydrolase-type esterase domain-containing protein</fullName>
    </recommendedName>
</protein>
<evidence type="ECO:0000313" key="4">
    <source>
        <dbReference type="EMBL" id="OTN76792.1"/>
    </source>
</evidence>
<accession>A0A242A759</accession>
<evidence type="ECO:0000313" key="5">
    <source>
        <dbReference type="Proteomes" id="UP000195043"/>
    </source>
</evidence>
<dbReference type="STRING" id="1834191.A5886_001871"/>
<dbReference type="RefSeq" id="WP_086274806.1">
    <property type="nucleotide sequence ID" value="NZ_NGKU01000001.1"/>
</dbReference>
<gene>
    <name evidence="4" type="ORF">A5886_001871</name>
</gene>
<dbReference type="EMBL" id="NGKU01000001">
    <property type="protein sequence ID" value="OTN76792.1"/>
    <property type="molecule type" value="Genomic_DNA"/>
</dbReference>
<dbReference type="InterPro" id="IPR036514">
    <property type="entry name" value="SGNH_hydro_sf"/>
</dbReference>
<dbReference type="Pfam" id="PF13472">
    <property type="entry name" value="Lipase_GDSL_2"/>
    <property type="match status" value="1"/>
</dbReference>
<dbReference type="CDD" id="cd01821">
    <property type="entry name" value="Rhamnogalacturan_acetylesterase_like"/>
    <property type="match status" value="1"/>
</dbReference>
<proteinExistence type="inferred from homology"/>
<dbReference type="GO" id="GO:0016787">
    <property type="term" value="F:hydrolase activity"/>
    <property type="evidence" value="ECO:0007669"/>
    <property type="project" value="UniProtKB-KW"/>
</dbReference>
<dbReference type="PANTHER" id="PTHR43695:SF1">
    <property type="entry name" value="RHAMNOGALACTURONAN ACETYLESTERASE"/>
    <property type="match status" value="1"/>
</dbReference>
<evidence type="ECO:0000256" key="2">
    <source>
        <dbReference type="ARBA" id="ARBA00022801"/>
    </source>
</evidence>
<name>A0A242A759_9ENTE</name>
<dbReference type="OrthoDB" id="9807041at2"/>
<sequence length="219" mass="24157">MTNIIIAGDSTAANKFNLARPETGWGEKLTGFLPSTYKVINFAKNGASTKSFIAEGLLDKAIATIDKGDYFLIQFGHNDQKVHDVRGTSLKDYQENLARYCQAAQEKGARPILLTSITRLYYKGNRLDPKAVGDYPTAMQAFAQQSDILCLDIFTATQTHFNKLSETEAQSHFLHLPAGIHPNYPKGINDNTHLNDHGATVIAQIIADALKQADLDIFE</sequence>
<dbReference type="Gene3D" id="3.40.50.1110">
    <property type="entry name" value="SGNH hydrolase"/>
    <property type="match status" value="1"/>
</dbReference>
<organism evidence="4 5">
    <name type="scientific">Candidatus Enterococcus testudinis</name>
    <dbReference type="NCBI Taxonomy" id="1834191"/>
    <lineage>
        <taxon>Bacteria</taxon>
        <taxon>Bacillati</taxon>
        <taxon>Bacillota</taxon>
        <taxon>Bacilli</taxon>
        <taxon>Lactobacillales</taxon>
        <taxon>Enterococcaceae</taxon>
        <taxon>Enterococcus</taxon>
    </lineage>
</organism>
<keyword evidence="2" id="KW-0378">Hydrolase</keyword>
<comment type="similarity">
    <text evidence="1">Belongs to the 'GDSL' lipolytic enzyme family.</text>
</comment>
<feature type="domain" description="SGNH hydrolase-type esterase" evidence="3">
    <location>
        <begin position="8"/>
        <end position="183"/>
    </location>
</feature>
<dbReference type="Proteomes" id="UP000195043">
    <property type="component" value="Unassembled WGS sequence"/>
</dbReference>